<accession>A0A915EJA9</accession>
<dbReference type="WBParaSite" id="jg5966">
    <property type="protein sequence ID" value="jg5966"/>
    <property type="gene ID" value="jg5966"/>
</dbReference>
<name>A0A915EJA9_9BILA</name>
<evidence type="ECO:0000313" key="3">
    <source>
        <dbReference type="WBParaSite" id="jg5966"/>
    </source>
</evidence>
<reference evidence="3" key="1">
    <citation type="submission" date="2022-11" db="UniProtKB">
        <authorList>
            <consortium name="WormBaseParasite"/>
        </authorList>
    </citation>
    <scope>IDENTIFICATION</scope>
</reference>
<dbReference type="AlphaFoldDB" id="A0A915EJA9"/>
<feature type="region of interest" description="Disordered" evidence="1">
    <location>
        <begin position="501"/>
        <end position="524"/>
    </location>
</feature>
<keyword evidence="2" id="KW-1185">Reference proteome</keyword>
<dbReference type="Proteomes" id="UP000887574">
    <property type="component" value="Unplaced"/>
</dbReference>
<proteinExistence type="predicted"/>
<sequence>MSSSDSEDDYDLEYLEAESIEEKGTGRTGKRVIWANGFSYTYNSDSRKQEGVSFFHCTRQKTANRRGKRKRCKARGFVRAGQNIFFLSKRCFHDEEETNQCWNGNGGTVSNSENQIGSEISSLSIKCGAGDELLAAFPKDSSISRQIQRKKYKLNLKTVDCKKLCDMVIPPGAKVTHDEKPFLRYDSQVLSGYFATQRVLVWMSDFGHSLLLRTELVGFDATYRKPPRGIYQFFTLYAWIDEKFFVVDLLGCVERRLSPISFQPQARPMYLPSFENDSKVGKISWPGKVLCSELKRWILLFSKLAYLPVSDVLIGYDALAKEHEMLMECGVVDAREQSKVDEWREKSAAAFPSDEALLGYLQSIQDALWYAKGNDPDVDEIQEDEDEEVRIGARTAPITYIEDGRQCFVWTKTGRTTIKDGISQGYFRCSACQAMKDGGRQAKIASLKYNLTSNEWIDEPEDYQHICKPKNVNQVIRTNARRSVQAEILLRSELQPLEASSRLKEQCTEPSARSSRQSQPMKNSYRMRTESCASVFVDQKQGPEMIKSARCYCFMEITKCSFLPLCASSSSPTLPITLSATALSYIDMGRTLVDEVERPDVAALRLKDVLNYDIKQAISFFVGLQILKNEKPCDICGASRNKASVPSLWADPSNARCTVGHCSAHGEIKVALQENVGKNRGSSEQHQHHLKHHQRSLRRRNRSILVFCGGLSRGVSEALFFPREARALPQGLGLSTEHQENEEVQKIIRMVGALQITPMVEWENCLELLRNRIQEAEVPTEVQEKLNVMLL</sequence>
<evidence type="ECO:0000313" key="2">
    <source>
        <dbReference type="Proteomes" id="UP000887574"/>
    </source>
</evidence>
<protein>
    <submittedName>
        <fullName evidence="3">Uncharacterized protein</fullName>
    </submittedName>
</protein>
<feature type="compositionally biased region" description="Polar residues" evidence="1">
    <location>
        <begin position="508"/>
        <end position="522"/>
    </location>
</feature>
<organism evidence="2 3">
    <name type="scientific">Ditylenchus dipsaci</name>
    <dbReference type="NCBI Taxonomy" id="166011"/>
    <lineage>
        <taxon>Eukaryota</taxon>
        <taxon>Metazoa</taxon>
        <taxon>Ecdysozoa</taxon>
        <taxon>Nematoda</taxon>
        <taxon>Chromadorea</taxon>
        <taxon>Rhabditida</taxon>
        <taxon>Tylenchina</taxon>
        <taxon>Tylenchomorpha</taxon>
        <taxon>Sphaerularioidea</taxon>
        <taxon>Anguinidae</taxon>
        <taxon>Anguininae</taxon>
        <taxon>Ditylenchus</taxon>
    </lineage>
</organism>
<evidence type="ECO:0000256" key="1">
    <source>
        <dbReference type="SAM" id="MobiDB-lite"/>
    </source>
</evidence>